<name>A0A8S9YIA4_9TREM</name>
<gene>
    <name evidence="2" type="ORF">EG68_11378</name>
</gene>
<dbReference type="Proteomes" id="UP000822476">
    <property type="component" value="Unassembled WGS sequence"/>
</dbReference>
<accession>A0A8S9YIA4</accession>
<evidence type="ECO:0000256" key="1">
    <source>
        <dbReference type="SAM" id="Phobius"/>
    </source>
</evidence>
<dbReference type="AlphaFoldDB" id="A0A8S9YIA4"/>
<keyword evidence="1" id="KW-0472">Membrane</keyword>
<protein>
    <submittedName>
        <fullName evidence="2">Uncharacterized protein</fullName>
    </submittedName>
</protein>
<evidence type="ECO:0000313" key="3">
    <source>
        <dbReference type="Proteomes" id="UP000822476"/>
    </source>
</evidence>
<dbReference type="EMBL" id="JTDE01007929">
    <property type="protein sequence ID" value="KAF7236160.1"/>
    <property type="molecule type" value="Genomic_DNA"/>
</dbReference>
<keyword evidence="1" id="KW-0812">Transmembrane</keyword>
<sequence>MSPTFTHTVTLFFQTAVADKESLEEIYNRILLPRKQIPIILSVVSAVTTLLAVIIILSLAIYLRCSKRNAAVGPITSSTSSTTSLKEELGFKISVVTNLPNWGVRPSKNYLQL</sequence>
<keyword evidence="3" id="KW-1185">Reference proteome</keyword>
<comment type="caution">
    <text evidence="2">The sequence shown here is derived from an EMBL/GenBank/DDBJ whole genome shotgun (WGS) entry which is preliminary data.</text>
</comment>
<organism evidence="2 3">
    <name type="scientific">Paragonimus skrjabini miyazakii</name>
    <dbReference type="NCBI Taxonomy" id="59628"/>
    <lineage>
        <taxon>Eukaryota</taxon>
        <taxon>Metazoa</taxon>
        <taxon>Spiralia</taxon>
        <taxon>Lophotrochozoa</taxon>
        <taxon>Platyhelminthes</taxon>
        <taxon>Trematoda</taxon>
        <taxon>Digenea</taxon>
        <taxon>Plagiorchiida</taxon>
        <taxon>Troglotremata</taxon>
        <taxon>Troglotrematidae</taxon>
        <taxon>Paragonimus</taxon>
    </lineage>
</organism>
<proteinExistence type="predicted"/>
<keyword evidence="1" id="KW-1133">Transmembrane helix</keyword>
<evidence type="ECO:0000313" key="2">
    <source>
        <dbReference type="EMBL" id="KAF7236160.1"/>
    </source>
</evidence>
<reference evidence="2" key="1">
    <citation type="submission" date="2019-07" db="EMBL/GenBank/DDBJ databases">
        <title>Annotation for the trematode Paragonimus miyazaki's.</title>
        <authorList>
            <person name="Choi Y.-J."/>
        </authorList>
    </citation>
    <scope>NUCLEOTIDE SEQUENCE</scope>
    <source>
        <strain evidence="2">Japan</strain>
    </source>
</reference>
<feature type="transmembrane region" description="Helical" evidence="1">
    <location>
        <begin position="37"/>
        <end position="63"/>
    </location>
</feature>